<evidence type="ECO:0000313" key="3">
    <source>
        <dbReference type="Proteomes" id="UP001623852"/>
    </source>
</evidence>
<dbReference type="RefSeq" id="WP_406843568.1">
    <property type="nucleotide sequence ID" value="NZ_CP150845.1"/>
</dbReference>
<keyword evidence="3" id="KW-1185">Reference proteome</keyword>
<evidence type="ECO:0000256" key="1">
    <source>
        <dbReference type="SAM" id="Phobius"/>
    </source>
</evidence>
<proteinExistence type="predicted"/>
<accession>A0ABZ2UEV0</accession>
<dbReference type="Proteomes" id="UP001623852">
    <property type="component" value="Chromosome"/>
</dbReference>
<protein>
    <submittedName>
        <fullName evidence="2">Uncharacterized protein</fullName>
    </submittedName>
</protein>
<keyword evidence="1" id="KW-1133">Transmembrane helix</keyword>
<reference evidence="2 3" key="1">
    <citation type="submission" date="2024-03" db="EMBL/GenBank/DDBJ databases">
        <title>Flavobacterium soyae.</title>
        <authorList>
            <person name="Zheng W."/>
        </authorList>
    </citation>
    <scope>NUCLEOTIDE SEQUENCE [LARGE SCALE GENOMIC DNA]</scope>
    <source>
        <strain evidence="2 3">55</strain>
    </source>
</reference>
<keyword evidence="1" id="KW-0472">Membrane</keyword>
<evidence type="ECO:0000313" key="2">
    <source>
        <dbReference type="EMBL" id="WYZ18704.1"/>
    </source>
</evidence>
<gene>
    <name evidence="2" type="ORF">AABD74_16205</name>
</gene>
<organism evidence="2 3">
    <name type="scientific">Flavobacterium soyae</name>
    <dbReference type="NCBI Taxonomy" id="2903098"/>
    <lineage>
        <taxon>Bacteria</taxon>
        <taxon>Pseudomonadati</taxon>
        <taxon>Bacteroidota</taxon>
        <taxon>Flavobacteriia</taxon>
        <taxon>Flavobacteriales</taxon>
        <taxon>Flavobacteriaceae</taxon>
        <taxon>Flavobacterium</taxon>
    </lineage>
</organism>
<keyword evidence="1" id="KW-0812">Transmembrane</keyword>
<sequence length="188" mass="21778">MRYTPKQSGSVGSAVIPFLKKYGIYIIALFLLFPYLYKYFKNMVESVKNTNLEAEQTRNSNENSRANPEIIKQKVRDIKIKYPKVSSSVMDGIVASAFKIADSFGVGVHDYSTFLGIKWFNPTDMTEDEKSAMKFLKKHTGTFSILEDVYYKTATKSRNLREDLIEYLSNEQYDELAKFYKSKGYNWL</sequence>
<feature type="transmembrane region" description="Helical" evidence="1">
    <location>
        <begin position="22"/>
        <end position="40"/>
    </location>
</feature>
<name>A0ABZ2UEV0_9FLAO</name>
<dbReference type="EMBL" id="CP150845">
    <property type="protein sequence ID" value="WYZ18704.1"/>
    <property type="molecule type" value="Genomic_DNA"/>
</dbReference>